<dbReference type="SUPFAM" id="SSF158694">
    <property type="entry name" value="UraD-Like"/>
    <property type="match status" value="1"/>
</dbReference>
<name>A0A9P6L1E3_9AGAM</name>
<protein>
    <submittedName>
        <fullName evidence="3">Oxo-4-hydroxy-4-carboxy-5-ureidoimidazoline decarboxylase</fullName>
    </submittedName>
</protein>
<dbReference type="Proteomes" id="UP000736335">
    <property type="component" value="Unassembled WGS sequence"/>
</dbReference>
<gene>
    <name evidence="3" type="ORF">BJ322DRAFT_1092788</name>
</gene>
<evidence type="ECO:0000313" key="4">
    <source>
        <dbReference type="Proteomes" id="UP000736335"/>
    </source>
</evidence>
<evidence type="ECO:0000256" key="1">
    <source>
        <dbReference type="ARBA" id="ARBA00022631"/>
    </source>
</evidence>
<feature type="domain" description="Oxo-4-hydroxy-4-carboxy-5-ureidoimidazoline decarboxylase" evidence="2">
    <location>
        <begin position="33"/>
        <end position="161"/>
    </location>
</feature>
<sequence>MACSASMASSTLVQLPSLDEIQTGTSEPDGGRDALNKVVSTLFEHSPVLDEHLVPNLASSSSTITSYIDLVDRSAAIIRSWTPALQSSFISGHPRIGEQNPAQLSALSTSEQARYHTPPWVIERLGWLNGVYEERYEGLRYITFVNGRTRTEVLEEMESALGVEKARGPGWGGEGGENSSAVVKVEVGGEEWLKELERAVGEVILIAKDRVRKLGLA</sequence>
<proteinExistence type="predicted"/>
<evidence type="ECO:0000259" key="2">
    <source>
        <dbReference type="Pfam" id="PF09349"/>
    </source>
</evidence>
<organism evidence="3 4">
    <name type="scientific">Thelephora terrestris</name>
    <dbReference type="NCBI Taxonomy" id="56493"/>
    <lineage>
        <taxon>Eukaryota</taxon>
        <taxon>Fungi</taxon>
        <taxon>Dikarya</taxon>
        <taxon>Basidiomycota</taxon>
        <taxon>Agaricomycotina</taxon>
        <taxon>Agaricomycetes</taxon>
        <taxon>Thelephorales</taxon>
        <taxon>Thelephoraceae</taxon>
        <taxon>Thelephora</taxon>
    </lineage>
</organism>
<dbReference type="EMBL" id="WIUZ02000023">
    <property type="protein sequence ID" value="KAF9778358.1"/>
    <property type="molecule type" value="Genomic_DNA"/>
</dbReference>
<dbReference type="Gene3D" id="1.10.3330.10">
    <property type="entry name" value="Oxo-4-hydroxy-4-carboxy-5-ureidoimidazoline decarboxylase"/>
    <property type="match status" value="1"/>
</dbReference>
<reference evidence="3" key="1">
    <citation type="journal article" date="2020" name="Nat. Commun.">
        <title>Large-scale genome sequencing of mycorrhizal fungi provides insights into the early evolution of symbiotic traits.</title>
        <authorList>
            <person name="Miyauchi S."/>
            <person name="Kiss E."/>
            <person name="Kuo A."/>
            <person name="Drula E."/>
            <person name="Kohler A."/>
            <person name="Sanchez-Garcia M."/>
            <person name="Morin E."/>
            <person name="Andreopoulos B."/>
            <person name="Barry K.W."/>
            <person name="Bonito G."/>
            <person name="Buee M."/>
            <person name="Carver A."/>
            <person name="Chen C."/>
            <person name="Cichocki N."/>
            <person name="Clum A."/>
            <person name="Culley D."/>
            <person name="Crous P.W."/>
            <person name="Fauchery L."/>
            <person name="Girlanda M."/>
            <person name="Hayes R.D."/>
            <person name="Keri Z."/>
            <person name="LaButti K."/>
            <person name="Lipzen A."/>
            <person name="Lombard V."/>
            <person name="Magnuson J."/>
            <person name="Maillard F."/>
            <person name="Murat C."/>
            <person name="Nolan M."/>
            <person name="Ohm R.A."/>
            <person name="Pangilinan J."/>
            <person name="Pereira M.F."/>
            <person name="Perotto S."/>
            <person name="Peter M."/>
            <person name="Pfister S."/>
            <person name="Riley R."/>
            <person name="Sitrit Y."/>
            <person name="Stielow J.B."/>
            <person name="Szollosi G."/>
            <person name="Zifcakova L."/>
            <person name="Stursova M."/>
            <person name="Spatafora J.W."/>
            <person name="Tedersoo L."/>
            <person name="Vaario L.M."/>
            <person name="Yamada A."/>
            <person name="Yan M."/>
            <person name="Wang P."/>
            <person name="Xu J."/>
            <person name="Bruns T."/>
            <person name="Baldrian P."/>
            <person name="Vilgalys R."/>
            <person name="Dunand C."/>
            <person name="Henrissat B."/>
            <person name="Grigoriev I.V."/>
            <person name="Hibbett D."/>
            <person name="Nagy L.G."/>
            <person name="Martin F.M."/>
        </authorList>
    </citation>
    <scope>NUCLEOTIDE SEQUENCE</scope>
    <source>
        <strain evidence="3">UH-Tt-Lm1</strain>
    </source>
</reference>
<dbReference type="InterPro" id="IPR036778">
    <property type="entry name" value="OHCU_decarboxylase_sf"/>
</dbReference>
<dbReference type="InterPro" id="IPR018020">
    <property type="entry name" value="OHCU_decarboxylase"/>
</dbReference>
<dbReference type="AlphaFoldDB" id="A0A9P6L1E3"/>
<dbReference type="PANTHER" id="PTHR37987:SF1">
    <property type="entry name" value="OXO-4-HYDROXY-4-CARBOXY-5-UREIDOIMIDAZOLINE DECARBOXYLASE DOMAIN-CONTAINING PROTEIN"/>
    <property type="match status" value="1"/>
</dbReference>
<dbReference type="OrthoDB" id="5398391at2759"/>
<dbReference type="PANTHER" id="PTHR37987">
    <property type="entry name" value="CHROMOSOME 9, WHOLE GENOME SHOTGUN SEQUENCE"/>
    <property type="match status" value="1"/>
</dbReference>
<dbReference type="Pfam" id="PF09349">
    <property type="entry name" value="OHCU_decarbox"/>
    <property type="match status" value="1"/>
</dbReference>
<comment type="caution">
    <text evidence="3">The sequence shown here is derived from an EMBL/GenBank/DDBJ whole genome shotgun (WGS) entry which is preliminary data.</text>
</comment>
<keyword evidence="1" id="KW-0659">Purine metabolism</keyword>
<keyword evidence="4" id="KW-1185">Reference proteome</keyword>
<reference evidence="3" key="2">
    <citation type="submission" date="2020-11" db="EMBL/GenBank/DDBJ databases">
        <authorList>
            <consortium name="DOE Joint Genome Institute"/>
            <person name="Kuo A."/>
            <person name="Miyauchi S."/>
            <person name="Kiss E."/>
            <person name="Drula E."/>
            <person name="Kohler A."/>
            <person name="Sanchez-Garcia M."/>
            <person name="Andreopoulos B."/>
            <person name="Barry K.W."/>
            <person name="Bonito G."/>
            <person name="Buee M."/>
            <person name="Carver A."/>
            <person name="Chen C."/>
            <person name="Cichocki N."/>
            <person name="Clum A."/>
            <person name="Culley D."/>
            <person name="Crous P.W."/>
            <person name="Fauchery L."/>
            <person name="Girlanda M."/>
            <person name="Hayes R."/>
            <person name="Keri Z."/>
            <person name="Labutti K."/>
            <person name="Lipzen A."/>
            <person name="Lombard V."/>
            <person name="Magnuson J."/>
            <person name="Maillard F."/>
            <person name="Morin E."/>
            <person name="Murat C."/>
            <person name="Nolan M."/>
            <person name="Ohm R."/>
            <person name="Pangilinan J."/>
            <person name="Pereira M."/>
            <person name="Perotto S."/>
            <person name="Peter M."/>
            <person name="Riley R."/>
            <person name="Sitrit Y."/>
            <person name="Stielow B."/>
            <person name="Szollosi G."/>
            <person name="Zifcakova L."/>
            <person name="Stursova M."/>
            <person name="Spatafora J.W."/>
            <person name="Tedersoo L."/>
            <person name="Vaario L.-M."/>
            <person name="Yamada A."/>
            <person name="Yan M."/>
            <person name="Wang P."/>
            <person name="Xu J."/>
            <person name="Bruns T."/>
            <person name="Baldrian P."/>
            <person name="Vilgalys R."/>
            <person name="Henrissat B."/>
            <person name="Grigoriev I.V."/>
            <person name="Hibbett D."/>
            <person name="Nagy L.G."/>
            <person name="Martin F.M."/>
        </authorList>
    </citation>
    <scope>NUCLEOTIDE SEQUENCE</scope>
    <source>
        <strain evidence="3">UH-Tt-Lm1</strain>
    </source>
</reference>
<evidence type="ECO:0000313" key="3">
    <source>
        <dbReference type="EMBL" id="KAF9778358.1"/>
    </source>
</evidence>
<accession>A0A9P6L1E3</accession>
<dbReference type="GO" id="GO:0006144">
    <property type="term" value="P:purine nucleobase metabolic process"/>
    <property type="evidence" value="ECO:0007669"/>
    <property type="project" value="UniProtKB-KW"/>
</dbReference>